<evidence type="ECO:0000256" key="1">
    <source>
        <dbReference type="SAM" id="MobiDB-lite"/>
    </source>
</evidence>
<evidence type="ECO:0008006" key="4">
    <source>
        <dbReference type="Google" id="ProtNLM"/>
    </source>
</evidence>
<accession>A0ABQ7FY34</accession>
<protein>
    <recommendedName>
        <fullName evidence="4">Encoded protein</fullName>
    </recommendedName>
</protein>
<keyword evidence="3" id="KW-1185">Reference proteome</keyword>
<feature type="region of interest" description="Disordered" evidence="1">
    <location>
        <begin position="50"/>
        <end position="78"/>
    </location>
</feature>
<comment type="caution">
    <text evidence="2">The sequence shown here is derived from an EMBL/GenBank/DDBJ whole genome shotgun (WGS) entry which is preliminary data.</text>
</comment>
<name>A0ABQ7FY34_DUNSA</name>
<proteinExistence type="predicted"/>
<evidence type="ECO:0000313" key="2">
    <source>
        <dbReference type="EMBL" id="KAF5827266.1"/>
    </source>
</evidence>
<sequence length="94" mass="10468">MAKPESQGLDFSQFQQELDGAFHSRSDRIPAGTPEHAELMAFAQRFLGVRKKQKAEEQQKAGGASGPNPRAEDLGIPTTYEPRYRVNVAVVRLR</sequence>
<gene>
    <name evidence="2" type="ORF">DUNSADRAFT_1052</name>
</gene>
<dbReference type="EMBL" id="MU070545">
    <property type="protein sequence ID" value="KAF5827266.1"/>
    <property type="molecule type" value="Genomic_DNA"/>
</dbReference>
<reference evidence="2" key="1">
    <citation type="submission" date="2017-08" db="EMBL/GenBank/DDBJ databases">
        <authorList>
            <person name="Polle J.E."/>
            <person name="Barry K."/>
            <person name="Cushman J."/>
            <person name="Schmutz J."/>
            <person name="Tran D."/>
            <person name="Hathwaick L.T."/>
            <person name="Yim W.C."/>
            <person name="Jenkins J."/>
            <person name="Mckie-Krisberg Z.M."/>
            <person name="Prochnik S."/>
            <person name="Lindquist E."/>
            <person name="Dockter R.B."/>
            <person name="Adam C."/>
            <person name="Molina H."/>
            <person name="Bunkerborg J."/>
            <person name="Jin E."/>
            <person name="Buchheim M."/>
            <person name="Magnuson J."/>
        </authorList>
    </citation>
    <scope>NUCLEOTIDE SEQUENCE</scope>
    <source>
        <strain evidence="2">CCAP 19/18</strain>
    </source>
</reference>
<evidence type="ECO:0000313" key="3">
    <source>
        <dbReference type="Proteomes" id="UP000815325"/>
    </source>
</evidence>
<organism evidence="2 3">
    <name type="scientific">Dunaliella salina</name>
    <name type="common">Green alga</name>
    <name type="synonym">Protococcus salinus</name>
    <dbReference type="NCBI Taxonomy" id="3046"/>
    <lineage>
        <taxon>Eukaryota</taxon>
        <taxon>Viridiplantae</taxon>
        <taxon>Chlorophyta</taxon>
        <taxon>core chlorophytes</taxon>
        <taxon>Chlorophyceae</taxon>
        <taxon>CS clade</taxon>
        <taxon>Chlamydomonadales</taxon>
        <taxon>Dunaliellaceae</taxon>
        <taxon>Dunaliella</taxon>
    </lineage>
</organism>
<dbReference type="Proteomes" id="UP000815325">
    <property type="component" value="Unassembled WGS sequence"/>
</dbReference>